<name>A0A7Y2PZK6_9MICO</name>
<sequence length="699" mass="75315">MGSLSFGAFEIVVITQLFPRGREFVAGRYPPSVLAIYDVVTADPGWGAATTWAEQSLVVARVLRERPDLAAAYQSDIDAGYMGFGDGGDDEMDAAIRAVEQAGADERGLPESLPEDGMLGGEDSEGPEWAPSPPPTRGPGLPRPAPSPAAPPPPLPTDEPDQQEQQAEEQVQTGADEGAAESVATWLNAQLSDPATPLRVGRTADLMVFFGEKSQAAVAAVAATITIPAGQEHLDVQIRLASLDFVVPSLAQPHRISREGRSESRAHFDITPKHEGPSKLSVHVDVDGNFLQRLDITFDIGTDAEPEIANYGRPASAAGVLKPRVAKLEFMPAVGGYEVTAGDVLPEPVMIWITQDELGARIKSVREALLGFVSDKAVSLELDLAPEVTDAALRKLAFEGYLLFRALFAGPQASPQLKQIGTWLRESLSDDVRTLQVVSTGFPVPWPLMYLADRFDTTPLSWDNFVGMRHVVEQVTMAKIETHADPTIASTPELSVRVLFNEGIDASMPSHPIAAQREYWRNRGVVLTEGTTVDDLIGTALTSSTTDKVLYLYCHAQTSPSDAQDSCLILTGGERVTLGQLSVFAPWEDALTARPLVFLNACESAELTPDFYDGFVLYFLAKGARGVIGTECKTPGLFASEWAKAFFDELFAGNALGEVVLDLRRRFLSDHNNPLGLLYGVHCDTDTVVAPALVPQSGR</sequence>
<evidence type="ECO:0000313" key="4">
    <source>
        <dbReference type="Proteomes" id="UP000543598"/>
    </source>
</evidence>
<protein>
    <submittedName>
        <fullName evidence="3">CHAT domain-containing protein</fullName>
    </submittedName>
</protein>
<evidence type="ECO:0000256" key="1">
    <source>
        <dbReference type="SAM" id="MobiDB-lite"/>
    </source>
</evidence>
<organism evidence="3 4">
    <name type="scientific">Microbacterium ulmi</name>
    <dbReference type="NCBI Taxonomy" id="179095"/>
    <lineage>
        <taxon>Bacteria</taxon>
        <taxon>Bacillati</taxon>
        <taxon>Actinomycetota</taxon>
        <taxon>Actinomycetes</taxon>
        <taxon>Micrococcales</taxon>
        <taxon>Microbacteriaceae</taxon>
        <taxon>Microbacterium</taxon>
    </lineage>
</organism>
<evidence type="ECO:0000313" key="3">
    <source>
        <dbReference type="EMBL" id="NNH02382.1"/>
    </source>
</evidence>
<dbReference type="AlphaFoldDB" id="A0A7Y2PZK6"/>
<feature type="compositionally biased region" description="Pro residues" evidence="1">
    <location>
        <begin position="130"/>
        <end position="157"/>
    </location>
</feature>
<dbReference type="EMBL" id="JABEMB010000001">
    <property type="protein sequence ID" value="NNH02382.1"/>
    <property type="molecule type" value="Genomic_DNA"/>
</dbReference>
<feature type="compositionally biased region" description="Low complexity" evidence="1">
    <location>
        <begin position="163"/>
        <end position="173"/>
    </location>
</feature>
<dbReference type="Proteomes" id="UP000543598">
    <property type="component" value="Unassembled WGS sequence"/>
</dbReference>
<dbReference type="InterPro" id="IPR024983">
    <property type="entry name" value="CHAT_dom"/>
</dbReference>
<comment type="caution">
    <text evidence="3">The sequence shown here is derived from an EMBL/GenBank/DDBJ whole genome shotgun (WGS) entry which is preliminary data.</text>
</comment>
<feature type="region of interest" description="Disordered" evidence="1">
    <location>
        <begin position="102"/>
        <end position="179"/>
    </location>
</feature>
<dbReference type="RefSeq" id="WP_167040732.1">
    <property type="nucleotide sequence ID" value="NZ_BAAANA010000003.1"/>
</dbReference>
<reference evidence="3 4" key="1">
    <citation type="submission" date="2020-05" db="EMBL/GenBank/DDBJ databases">
        <title>MicrobeNet Type strains.</title>
        <authorList>
            <person name="Nicholson A.C."/>
        </authorList>
    </citation>
    <scope>NUCLEOTIDE SEQUENCE [LARGE SCALE GENOMIC DNA]</scope>
    <source>
        <strain evidence="3 4">JCM 14282</strain>
    </source>
</reference>
<accession>A0A7Y2PZK6</accession>
<keyword evidence="4" id="KW-1185">Reference proteome</keyword>
<evidence type="ECO:0000259" key="2">
    <source>
        <dbReference type="Pfam" id="PF12770"/>
    </source>
</evidence>
<feature type="domain" description="CHAT" evidence="2">
    <location>
        <begin position="545"/>
        <end position="663"/>
    </location>
</feature>
<proteinExistence type="predicted"/>
<gene>
    <name evidence="3" type="ORF">HLA99_00660</name>
</gene>
<dbReference type="Pfam" id="PF12770">
    <property type="entry name" value="CHAT"/>
    <property type="match status" value="1"/>
</dbReference>